<evidence type="ECO:0000313" key="3">
    <source>
        <dbReference type="EMBL" id="GGB31504.1"/>
    </source>
</evidence>
<dbReference type="AlphaFoldDB" id="A0A916T4V0"/>
<evidence type="ECO:0000256" key="2">
    <source>
        <dbReference type="SAM" id="Phobius"/>
    </source>
</evidence>
<name>A0A916T4V0_9MICO</name>
<keyword evidence="2" id="KW-1133">Transmembrane helix</keyword>
<keyword evidence="2" id="KW-0472">Membrane</keyword>
<feature type="transmembrane region" description="Helical" evidence="2">
    <location>
        <begin position="76"/>
        <end position="95"/>
    </location>
</feature>
<keyword evidence="2" id="KW-0812">Transmembrane</keyword>
<organism evidence="3 4">
    <name type="scientific">Flexivirga endophytica</name>
    <dbReference type="NCBI Taxonomy" id="1849103"/>
    <lineage>
        <taxon>Bacteria</taxon>
        <taxon>Bacillati</taxon>
        <taxon>Actinomycetota</taxon>
        <taxon>Actinomycetes</taxon>
        <taxon>Micrococcales</taxon>
        <taxon>Dermacoccaceae</taxon>
        <taxon>Flexivirga</taxon>
    </lineage>
</organism>
<sequence length="163" mass="17107">MRSRMKGIGLICWGLRVLVAACLVADAIVHLRLAGRYGMASAPGHLSEGLLFRAEAIVALVVALVVLVLGNRAAFAAAFIVAGSACVAVVLFRYVDVPAFGPVPAMYEPIWFGEKTVSAVAEGLGAVLSAIGFVHACAAAHKGRHAARDQRQNPTRPRPNRAP</sequence>
<dbReference type="EMBL" id="BMHI01000003">
    <property type="protein sequence ID" value="GGB31504.1"/>
    <property type="molecule type" value="Genomic_DNA"/>
</dbReference>
<keyword evidence="4" id="KW-1185">Reference proteome</keyword>
<comment type="caution">
    <text evidence="3">The sequence shown here is derived from an EMBL/GenBank/DDBJ whole genome shotgun (WGS) entry which is preliminary data.</text>
</comment>
<gene>
    <name evidence="3" type="ORF">GCM10011492_22660</name>
</gene>
<protein>
    <submittedName>
        <fullName evidence="3">Uncharacterized protein</fullName>
    </submittedName>
</protein>
<reference evidence="3" key="1">
    <citation type="journal article" date="2014" name="Int. J. Syst. Evol. Microbiol.">
        <title>Complete genome sequence of Corynebacterium casei LMG S-19264T (=DSM 44701T), isolated from a smear-ripened cheese.</title>
        <authorList>
            <consortium name="US DOE Joint Genome Institute (JGI-PGF)"/>
            <person name="Walter F."/>
            <person name="Albersmeier A."/>
            <person name="Kalinowski J."/>
            <person name="Ruckert C."/>
        </authorList>
    </citation>
    <scope>NUCLEOTIDE SEQUENCE</scope>
    <source>
        <strain evidence="3">CGMCC 1.15085</strain>
    </source>
</reference>
<evidence type="ECO:0000313" key="4">
    <source>
        <dbReference type="Proteomes" id="UP000636793"/>
    </source>
</evidence>
<dbReference type="Proteomes" id="UP000636793">
    <property type="component" value="Unassembled WGS sequence"/>
</dbReference>
<feature type="region of interest" description="Disordered" evidence="1">
    <location>
        <begin position="144"/>
        <end position="163"/>
    </location>
</feature>
<proteinExistence type="predicted"/>
<feature type="transmembrane region" description="Helical" evidence="2">
    <location>
        <begin position="51"/>
        <end position="69"/>
    </location>
</feature>
<reference evidence="3" key="2">
    <citation type="submission" date="2020-09" db="EMBL/GenBank/DDBJ databases">
        <authorList>
            <person name="Sun Q."/>
            <person name="Zhou Y."/>
        </authorList>
    </citation>
    <scope>NUCLEOTIDE SEQUENCE</scope>
    <source>
        <strain evidence="3">CGMCC 1.15085</strain>
    </source>
</reference>
<accession>A0A916T4V0</accession>
<evidence type="ECO:0000256" key="1">
    <source>
        <dbReference type="SAM" id="MobiDB-lite"/>
    </source>
</evidence>
<feature type="transmembrane region" description="Helical" evidence="2">
    <location>
        <begin position="115"/>
        <end position="138"/>
    </location>
</feature>